<dbReference type="RefSeq" id="WP_380544556.1">
    <property type="nucleotide sequence ID" value="NZ_JBHFAB010000040.1"/>
</dbReference>
<dbReference type="Pfam" id="PF08541">
    <property type="entry name" value="ACP_syn_III_C"/>
    <property type="match status" value="1"/>
</dbReference>
<sequence length="332" mass="35676">MAAITDIVTVLPPKRLDWTEVAEQEQLPDPERDLVSRLGIEQIRDAEGRSSTDLAAEALRLLLGRAERDGRDEPGALLLMSGRHPELLMASEATRAQRDSGMRGGFAVGVADLGCASVSAALLQGRGLLAADPRLGAVALAHGSRPPGPRRYRSPVTLNGDGAMAVSLGAQGPLRIVDLALETNGEYWDLFRVDYLGRPVEEWTEVCGDPRRYAFSLAVESRKRLARMNRELLARAGVGIEDVDHVVTQNLSSGSFDFYEQTFEISLAQACRTNLRAYGHVGATDIGLNLRTGMDSGEFQSGDLVLVMNNSPVAAWSTMLVEVTGPLPAAAG</sequence>
<dbReference type="InterPro" id="IPR016039">
    <property type="entry name" value="Thiolase-like"/>
</dbReference>
<dbReference type="PANTHER" id="PTHR34069">
    <property type="entry name" value="3-OXOACYL-[ACYL-CARRIER-PROTEIN] SYNTHASE 3"/>
    <property type="match status" value="1"/>
</dbReference>
<dbReference type="Gene3D" id="3.40.47.10">
    <property type="match status" value="2"/>
</dbReference>
<protein>
    <submittedName>
        <fullName evidence="4">3-oxoacyl-[acyl-carrier-protein] synthase III C-terminal domain-containing protein</fullName>
    </submittedName>
</protein>
<dbReference type="InterPro" id="IPR013747">
    <property type="entry name" value="ACP_syn_III_C"/>
</dbReference>
<keyword evidence="1" id="KW-0808">Transferase</keyword>
<dbReference type="SUPFAM" id="SSF53901">
    <property type="entry name" value="Thiolase-like"/>
    <property type="match status" value="1"/>
</dbReference>
<accession>A0ABV6W6B0</accession>
<reference evidence="4 5" key="1">
    <citation type="submission" date="2024-09" db="EMBL/GenBank/DDBJ databases">
        <authorList>
            <person name="Lee S.D."/>
        </authorList>
    </citation>
    <scope>NUCLEOTIDE SEQUENCE [LARGE SCALE GENOMIC DNA]</scope>
    <source>
        <strain evidence="4 5">N8-3</strain>
    </source>
</reference>
<gene>
    <name evidence="4" type="ORF">ACEZDE_32880</name>
</gene>
<organism evidence="4 5">
    <name type="scientific">Streptacidiphilus cavernicola</name>
    <dbReference type="NCBI Taxonomy" id="3342716"/>
    <lineage>
        <taxon>Bacteria</taxon>
        <taxon>Bacillati</taxon>
        <taxon>Actinomycetota</taxon>
        <taxon>Actinomycetes</taxon>
        <taxon>Kitasatosporales</taxon>
        <taxon>Streptomycetaceae</taxon>
        <taxon>Streptacidiphilus</taxon>
    </lineage>
</organism>
<name>A0ABV6W6B0_9ACTN</name>
<proteinExistence type="predicted"/>
<dbReference type="PANTHER" id="PTHR34069:SF3">
    <property type="entry name" value="ACYL-COA:ACYL-COA ALKYLTRANSFERASE"/>
    <property type="match status" value="1"/>
</dbReference>
<feature type="domain" description="Beta-ketoacyl-[acyl-carrier-protein] synthase III C-terminal" evidence="3">
    <location>
        <begin position="233"/>
        <end position="321"/>
    </location>
</feature>
<evidence type="ECO:0000259" key="3">
    <source>
        <dbReference type="Pfam" id="PF08541"/>
    </source>
</evidence>
<keyword evidence="5" id="KW-1185">Reference proteome</keyword>
<comment type="caution">
    <text evidence="4">The sequence shown here is derived from an EMBL/GenBank/DDBJ whole genome shotgun (WGS) entry which is preliminary data.</text>
</comment>
<evidence type="ECO:0000256" key="1">
    <source>
        <dbReference type="ARBA" id="ARBA00022679"/>
    </source>
</evidence>
<evidence type="ECO:0000313" key="4">
    <source>
        <dbReference type="EMBL" id="MFC1421401.1"/>
    </source>
</evidence>
<keyword evidence="2" id="KW-0012">Acyltransferase</keyword>
<dbReference type="EMBL" id="JBHFAB010000040">
    <property type="protein sequence ID" value="MFC1421401.1"/>
    <property type="molecule type" value="Genomic_DNA"/>
</dbReference>
<evidence type="ECO:0000256" key="2">
    <source>
        <dbReference type="ARBA" id="ARBA00023315"/>
    </source>
</evidence>
<dbReference type="Proteomes" id="UP001592531">
    <property type="component" value="Unassembled WGS sequence"/>
</dbReference>
<evidence type="ECO:0000313" key="5">
    <source>
        <dbReference type="Proteomes" id="UP001592531"/>
    </source>
</evidence>